<organism evidence="2 3">
    <name type="scientific">Microbulbifer spongiae</name>
    <dbReference type="NCBI Taxonomy" id="2944933"/>
    <lineage>
        <taxon>Bacteria</taxon>
        <taxon>Pseudomonadati</taxon>
        <taxon>Pseudomonadota</taxon>
        <taxon>Gammaproteobacteria</taxon>
        <taxon>Cellvibrionales</taxon>
        <taxon>Microbulbiferaceae</taxon>
        <taxon>Microbulbifer</taxon>
    </lineage>
</organism>
<evidence type="ECO:0000313" key="3">
    <source>
        <dbReference type="Proteomes" id="UP001321520"/>
    </source>
</evidence>
<dbReference type="Proteomes" id="UP001321520">
    <property type="component" value="Chromosome"/>
</dbReference>
<proteinExistence type="predicted"/>
<keyword evidence="3" id="KW-1185">Reference proteome</keyword>
<name>A0ABY9EG42_9GAMM</name>
<gene>
    <name evidence="2" type="ORF">M8T91_07525</name>
</gene>
<evidence type="ECO:0008006" key="4">
    <source>
        <dbReference type="Google" id="ProtNLM"/>
    </source>
</evidence>
<protein>
    <recommendedName>
        <fullName evidence="4">Activator protein</fullName>
    </recommendedName>
</protein>
<dbReference type="EMBL" id="CP098023">
    <property type="protein sequence ID" value="WKD51257.1"/>
    <property type="molecule type" value="Genomic_DNA"/>
</dbReference>
<feature type="signal peptide" evidence="1">
    <location>
        <begin position="1"/>
        <end position="23"/>
    </location>
</feature>
<reference evidence="2 3" key="1">
    <citation type="submission" date="2022-05" db="EMBL/GenBank/DDBJ databases">
        <title>Microbulbifer sp. nov., isolated from sponge.</title>
        <authorList>
            <person name="Gao L."/>
        </authorList>
    </citation>
    <scope>NUCLEOTIDE SEQUENCE [LARGE SCALE GENOMIC DNA]</scope>
    <source>
        <strain evidence="2 3">MI-G</strain>
    </source>
</reference>
<keyword evidence="1" id="KW-0732">Signal</keyword>
<evidence type="ECO:0000313" key="2">
    <source>
        <dbReference type="EMBL" id="WKD51257.1"/>
    </source>
</evidence>
<dbReference type="RefSeq" id="WP_301418358.1">
    <property type="nucleotide sequence ID" value="NZ_CP098023.1"/>
</dbReference>
<feature type="chain" id="PRO_5045623412" description="Activator protein" evidence="1">
    <location>
        <begin position="24"/>
        <end position="159"/>
    </location>
</feature>
<accession>A0ABY9EG42</accession>
<sequence>MKKFLTAVSLTLAATGFAGLANAETWAPASSTPTLLSQPGFTVEKGIQLSCTLNGMATINAAGDAEINALSLTGTLCGLVGFFNFPYELEGGLNDVVTIKNVDVQGITGDCLGDLVGTLDQATGVIEFTNAEIPSNPAGGNPCKVNGKVDTTPAVSYTP</sequence>
<evidence type="ECO:0000256" key="1">
    <source>
        <dbReference type="SAM" id="SignalP"/>
    </source>
</evidence>